<reference evidence="1 2" key="1">
    <citation type="submission" date="2020-04" db="EMBL/GenBank/DDBJ databases">
        <title>A novel species of genus Lactobacillus that was isolated from fermented food Zha-chili.</title>
        <authorList>
            <person name="Zhang Z."/>
        </authorList>
    </citation>
    <scope>NUCLEOTIDE SEQUENCE [LARGE SCALE GENOMIC DNA]</scope>
    <source>
        <strain evidence="2">HBUAS51383</strain>
    </source>
</reference>
<protein>
    <submittedName>
        <fullName evidence="1">Uncharacterized protein</fullName>
    </submittedName>
</protein>
<dbReference type="Proteomes" id="UP000763447">
    <property type="component" value="Unassembled WGS sequence"/>
</dbReference>
<organism evidence="1 2">
    <name type="scientific">Secundilactobacillus angelensis</name>
    <dbReference type="NCBI Taxonomy" id="2722706"/>
    <lineage>
        <taxon>Bacteria</taxon>
        <taxon>Bacillati</taxon>
        <taxon>Bacillota</taxon>
        <taxon>Bacilli</taxon>
        <taxon>Lactobacillales</taxon>
        <taxon>Lactobacillaceae</taxon>
        <taxon>Secundilactobacillus</taxon>
    </lineage>
</organism>
<dbReference type="EMBL" id="JAAXLJ010000003">
    <property type="protein sequence ID" value="NLR17709.1"/>
    <property type="molecule type" value="Genomic_DNA"/>
</dbReference>
<proteinExistence type="predicted"/>
<keyword evidence="2" id="KW-1185">Reference proteome</keyword>
<name>A0ABX1KX63_9LACO</name>
<evidence type="ECO:0000313" key="1">
    <source>
        <dbReference type="EMBL" id="NLR17709.1"/>
    </source>
</evidence>
<comment type="caution">
    <text evidence="1">The sequence shown here is derived from an EMBL/GenBank/DDBJ whole genome shotgun (WGS) entry which is preliminary data.</text>
</comment>
<dbReference type="RefSeq" id="WP_168924334.1">
    <property type="nucleotide sequence ID" value="NZ_JAAXLJ010000003.1"/>
</dbReference>
<sequence>MVNSYRVSGGRYDAELRQYITDCCAYLNQFLTDAPSASAEKLLAGNRQTFMIDFEHEVNQLIRQYETAIAKA</sequence>
<gene>
    <name evidence="1" type="ORF">HC026_02110</name>
</gene>
<accession>A0ABX1KX63</accession>
<evidence type="ECO:0000313" key="2">
    <source>
        <dbReference type="Proteomes" id="UP000763447"/>
    </source>
</evidence>